<dbReference type="InterPro" id="IPR024976">
    <property type="entry name" value="DUF3885"/>
</dbReference>
<dbReference type="AlphaFoldDB" id="W8EXK0"/>
<dbReference type="KEGG" id="hsw:Hsw_0867"/>
<dbReference type="HOGENOM" id="CLU_077093_1_0_10"/>
<sequence length="215" mass="25062">MSSPLTQFFQQHATNSPDSRLLSYHLPAWIRFDLQVLLSPDDTGYFAQVLHRATTLFEAAFAPTDEVLLVYQEHRYKRHRIHSSGYLFRQLGIHKHDVTFRNRRAIANPETYHEGRWSEALYSTVAAQIPHRTLLAAISHLDFPDQNRQTLHGQLYFFNQTRGLIFFMYDDRGLVISSNSPETIRPLYQKYNDWILDYDRTTIDALFSAATTPSP</sequence>
<keyword evidence="3" id="KW-1185">Reference proteome</keyword>
<dbReference type="Pfam" id="PF13021">
    <property type="entry name" value="DUF3885"/>
    <property type="match status" value="1"/>
</dbReference>
<accession>W8EXK0</accession>
<dbReference type="EMBL" id="CP007145">
    <property type="protein sequence ID" value="AHJ96462.1"/>
    <property type="molecule type" value="Genomic_DNA"/>
</dbReference>
<dbReference type="Proteomes" id="UP000019423">
    <property type="component" value="Chromosome"/>
</dbReference>
<reference evidence="2 3" key="1">
    <citation type="submission" date="2014-01" db="EMBL/GenBank/DDBJ databases">
        <title>Complete genome sequence of ionizing-radiation resistance bacterium Hymenobacter swuensis DY53.</title>
        <authorList>
            <person name="Jung J.-H."/>
            <person name="Jeong S.-W."/>
            <person name="Joe M.-H."/>
            <person name="Cho y.-j."/>
            <person name="Kim M.-K."/>
            <person name="Lim S.-Y."/>
        </authorList>
    </citation>
    <scope>NUCLEOTIDE SEQUENCE [LARGE SCALE GENOMIC DNA]</scope>
    <source>
        <strain evidence="2 3">DY53</strain>
    </source>
</reference>
<evidence type="ECO:0000313" key="2">
    <source>
        <dbReference type="EMBL" id="AHJ96462.1"/>
    </source>
</evidence>
<evidence type="ECO:0000313" key="3">
    <source>
        <dbReference type="Proteomes" id="UP000019423"/>
    </source>
</evidence>
<protein>
    <recommendedName>
        <fullName evidence="1">DUF3885 domain-containing protein</fullName>
    </recommendedName>
</protein>
<dbReference type="RefSeq" id="WP_197031947.1">
    <property type="nucleotide sequence ID" value="NZ_CP007145.1"/>
</dbReference>
<feature type="domain" description="DUF3885" evidence="1">
    <location>
        <begin position="6"/>
        <end position="199"/>
    </location>
</feature>
<name>W8EXK0_9BACT</name>
<proteinExistence type="predicted"/>
<dbReference type="eggNOG" id="ENOG50316BE">
    <property type="taxonomic scope" value="Bacteria"/>
</dbReference>
<gene>
    <name evidence="2" type="ORF">Hsw_0867</name>
</gene>
<evidence type="ECO:0000259" key="1">
    <source>
        <dbReference type="Pfam" id="PF13021"/>
    </source>
</evidence>
<organism evidence="2 3">
    <name type="scientific">Hymenobacter swuensis DY53</name>
    <dbReference type="NCBI Taxonomy" id="1227739"/>
    <lineage>
        <taxon>Bacteria</taxon>
        <taxon>Pseudomonadati</taxon>
        <taxon>Bacteroidota</taxon>
        <taxon>Cytophagia</taxon>
        <taxon>Cytophagales</taxon>
        <taxon>Hymenobacteraceae</taxon>
        <taxon>Hymenobacter</taxon>
    </lineage>
</organism>